<dbReference type="EMBL" id="BPLF01000001">
    <property type="protein sequence ID" value="GIX61122.1"/>
    <property type="molecule type" value="Genomic_DNA"/>
</dbReference>
<dbReference type="RefSeq" id="XP_067713193.1">
    <property type="nucleotide sequence ID" value="XM_067857092.1"/>
</dbReference>
<protein>
    <submittedName>
        <fullName evidence="1">Variant erythrocyte surface antigen-1 family protein</fullName>
    </submittedName>
</protein>
<dbReference type="GeneID" id="94192605"/>
<comment type="caution">
    <text evidence="1">The sequence shown here is derived from an EMBL/GenBank/DDBJ whole genome shotgun (WGS) entry which is preliminary data.</text>
</comment>
<keyword evidence="2" id="KW-1185">Reference proteome</keyword>
<reference evidence="1 2" key="1">
    <citation type="submission" date="2021-06" db="EMBL/GenBank/DDBJ databases">
        <title>Genome sequence of Babesia caballi.</title>
        <authorList>
            <person name="Yamagishi J."/>
            <person name="Kidaka T."/>
            <person name="Ochi A."/>
        </authorList>
    </citation>
    <scope>NUCLEOTIDE SEQUENCE [LARGE SCALE GENOMIC DNA]</scope>
    <source>
        <strain evidence="1">USDA-D6B2</strain>
    </source>
</reference>
<organism evidence="1 2">
    <name type="scientific">Babesia caballi</name>
    <dbReference type="NCBI Taxonomy" id="5871"/>
    <lineage>
        <taxon>Eukaryota</taxon>
        <taxon>Sar</taxon>
        <taxon>Alveolata</taxon>
        <taxon>Apicomplexa</taxon>
        <taxon>Aconoidasida</taxon>
        <taxon>Piroplasmida</taxon>
        <taxon>Babesiidae</taxon>
        <taxon>Babesia</taxon>
    </lineage>
</organism>
<evidence type="ECO:0000313" key="2">
    <source>
        <dbReference type="Proteomes" id="UP001497744"/>
    </source>
</evidence>
<dbReference type="AlphaFoldDB" id="A0AAV4LNF1"/>
<gene>
    <name evidence="1" type="ORF">BcabD6B2_05570</name>
</gene>
<name>A0AAV4LNF1_BABCB</name>
<accession>A0AAV4LNF1</accession>
<proteinExistence type="predicted"/>
<sequence>MAAEKKLTDLPKDLKEAIDWVLRVSELAKINDLAAALEKLLKRDGSDAAVRVKGLYGEIIKKFCINFDNNDGRPSPVLKYYLKNLEKLGPVKRPDDETNDETFLKKFKDGSTGLKTSITKLPDSLKKFLGRNGSSDQGIIKQNSRYTSDYQNADWKSEKASDYAVILLAIAPMLLLGLGYLHSKCKDTANKGWKDIKIKDSQITRLGQFLVDMGFPETVLNSDKQGSHIFSQLSGFSELQSTNASFTDRPYNFFKELHKKPLNHHLLHPPTPSPHSTYLATFTLPLPPTPKHPSLPPKRP</sequence>
<dbReference type="Proteomes" id="UP001497744">
    <property type="component" value="Unassembled WGS sequence"/>
</dbReference>
<evidence type="ECO:0000313" key="1">
    <source>
        <dbReference type="EMBL" id="GIX61122.1"/>
    </source>
</evidence>